<dbReference type="AlphaFoldDB" id="A0A0F9NUF5"/>
<accession>A0A0F9NUF5</accession>
<organism evidence="1">
    <name type="scientific">marine sediment metagenome</name>
    <dbReference type="NCBI Taxonomy" id="412755"/>
    <lineage>
        <taxon>unclassified sequences</taxon>
        <taxon>metagenomes</taxon>
        <taxon>ecological metagenomes</taxon>
    </lineage>
</organism>
<comment type="caution">
    <text evidence="1">The sequence shown here is derived from an EMBL/GenBank/DDBJ whole genome shotgun (WGS) entry which is preliminary data.</text>
</comment>
<proteinExistence type="predicted"/>
<evidence type="ECO:0000313" key="1">
    <source>
        <dbReference type="EMBL" id="KKN23120.1"/>
    </source>
</evidence>
<dbReference type="EMBL" id="LAZR01003001">
    <property type="protein sequence ID" value="KKN23120.1"/>
    <property type="molecule type" value="Genomic_DNA"/>
</dbReference>
<sequence>MEIQETIPGATRMTAREIELMKVKDRLRFELRAGFRIEMVLLFRTDHIDHFVERANMAYDVGLLQGLKTVICYNRARQFILWMSHQSMDINDNCRYCPFLDSVYDVLDSFLFDPTKFHDTEVTTT</sequence>
<reference evidence="1" key="1">
    <citation type="journal article" date="2015" name="Nature">
        <title>Complex archaea that bridge the gap between prokaryotes and eukaryotes.</title>
        <authorList>
            <person name="Spang A."/>
            <person name="Saw J.H."/>
            <person name="Jorgensen S.L."/>
            <person name="Zaremba-Niedzwiedzka K."/>
            <person name="Martijn J."/>
            <person name="Lind A.E."/>
            <person name="van Eijk R."/>
            <person name="Schleper C."/>
            <person name="Guy L."/>
            <person name="Ettema T.J."/>
        </authorList>
    </citation>
    <scope>NUCLEOTIDE SEQUENCE</scope>
</reference>
<name>A0A0F9NUF5_9ZZZZ</name>
<gene>
    <name evidence="1" type="ORF">LCGC14_0908020</name>
</gene>
<protein>
    <submittedName>
        <fullName evidence="1">Uncharacterized protein</fullName>
    </submittedName>
</protein>